<dbReference type="InterPro" id="IPR036249">
    <property type="entry name" value="Thioredoxin-like_sf"/>
</dbReference>
<dbReference type="PANTHER" id="PTHR35272:SF3">
    <property type="entry name" value="THIOL:DISULFIDE INTERCHANGE PROTEIN DSBC"/>
    <property type="match status" value="1"/>
</dbReference>
<feature type="domain" description="Thioredoxin-like fold" evidence="1">
    <location>
        <begin position="116"/>
        <end position="283"/>
    </location>
</feature>
<organism evidence="2">
    <name type="scientific">hydrothermal vent metagenome</name>
    <dbReference type="NCBI Taxonomy" id="652676"/>
    <lineage>
        <taxon>unclassified sequences</taxon>
        <taxon>metagenomes</taxon>
        <taxon>ecological metagenomes</taxon>
    </lineage>
</organism>
<dbReference type="Pfam" id="PF13098">
    <property type="entry name" value="Thioredoxin_2"/>
    <property type="match status" value="1"/>
</dbReference>
<reference evidence="2" key="1">
    <citation type="submission" date="2015-10" db="EMBL/GenBank/DDBJ databases">
        <authorList>
            <person name="Gilbert D.G."/>
        </authorList>
    </citation>
    <scope>NUCLEOTIDE SEQUENCE</scope>
</reference>
<name>A0A160TE78_9ZZZZ</name>
<protein>
    <submittedName>
        <fullName evidence="2">Thiol:disulfide interchange protein DsbC</fullName>
    </submittedName>
</protein>
<dbReference type="InterPro" id="IPR051470">
    <property type="entry name" value="Thiol:disulfide_interchange"/>
</dbReference>
<evidence type="ECO:0000313" key="2">
    <source>
        <dbReference type="EMBL" id="CUS42890.1"/>
    </source>
</evidence>
<dbReference type="EMBL" id="CZQC01000072">
    <property type="protein sequence ID" value="CUS42890.1"/>
    <property type="molecule type" value="Genomic_DNA"/>
</dbReference>
<evidence type="ECO:0000259" key="1">
    <source>
        <dbReference type="Pfam" id="PF13098"/>
    </source>
</evidence>
<dbReference type="AlphaFoldDB" id="A0A160TE78"/>
<sequence length="286" mass="31086">MKKTLIAAALGLLIGATANAEMTLKDAAEAKLVAAFGPDLKVREVAQLAKGQVLEVVLIDGSVMHMTPDLSYFTYRDELYELTARGAKSVTESRQEPMRAASLAAVPDRDTVVFPAKGEEKAMINIFTDIDCGYCQKLHTEIPRLNELGIKVRYLAYPRSGIKDRETGQLTSSYEKINYVWCQADRGTAMTDMKTTQRALNITGQRLSKASSPDQASTLEGEYRALQSQMTAMLASSKDCHSPIAVQYELGQSVGVTGTPAIITEQGSLIPGYMPADDLAKRLGVL</sequence>
<proteinExistence type="predicted"/>
<dbReference type="InterPro" id="IPR033954">
    <property type="entry name" value="DiS-bond_Isoase_DsbC/G"/>
</dbReference>
<dbReference type="SUPFAM" id="SSF52833">
    <property type="entry name" value="Thioredoxin-like"/>
    <property type="match status" value="1"/>
</dbReference>
<accession>A0A160TE78</accession>
<dbReference type="PANTHER" id="PTHR35272">
    <property type="entry name" value="THIOL:DISULFIDE INTERCHANGE PROTEIN DSBC-RELATED"/>
    <property type="match status" value="1"/>
</dbReference>
<dbReference type="Gene3D" id="3.40.30.10">
    <property type="entry name" value="Glutaredoxin"/>
    <property type="match status" value="1"/>
</dbReference>
<gene>
    <name evidence="2" type="ORF">MGWOODY_Tha2764</name>
</gene>
<dbReference type="InterPro" id="IPR012336">
    <property type="entry name" value="Thioredoxin-like_fold"/>
</dbReference>
<dbReference type="CDD" id="cd03020">
    <property type="entry name" value="DsbA_DsbC_DsbG"/>
    <property type="match status" value="1"/>
</dbReference>